<evidence type="ECO:0000313" key="19">
    <source>
        <dbReference type="Proteomes" id="UP000007129"/>
    </source>
</evidence>
<dbReference type="CDD" id="cd00141">
    <property type="entry name" value="NT_POLXc"/>
    <property type="match status" value="1"/>
</dbReference>
<dbReference type="InterPro" id="IPR028207">
    <property type="entry name" value="DNA_pol_B_palm_palm"/>
</dbReference>
<keyword evidence="12" id="KW-0234">DNA repair</keyword>
<dbReference type="PRINTS" id="PR00869">
    <property type="entry name" value="DNAPOLX"/>
</dbReference>
<evidence type="ECO:0000256" key="4">
    <source>
        <dbReference type="ARBA" id="ARBA00016513"/>
    </source>
</evidence>
<evidence type="ECO:0000256" key="11">
    <source>
        <dbReference type="ARBA" id="ARBA00023125"/>
    </source>
</evidence>
<dbReference type="Pfam" id="PF10391">
    <property type="entry name" value="DNA_pol_lambd_f"/>
    <property type="match status" value="1"/>
</dbReference>
<dbReference type="InterPro" id="IPR029398">
    <property type="entry name" value="PolB_thumb"/>
</dbReference>
<dbReference type="STRING" id="1126212.K2RAR7"/>
<dbReference type="Gene3D" id="3.30.460.10">
    <property type="entry name" value="Beta Polymerase, domain 2"/>
    <property type="match status" value="1"/>
</dbReference>
<dbReference type="HOGENOM" id="CLU_008698_3_0_1"/>
<dbReference type="GO" id="GO:0003677">
    <property type="term" value="F:DNA binding"/>
    <property type="evidence" value="ECO:0007669"/>
    <property type="project" value="UniProtKB-KW"/>
</dbReference>
<dbReference type="GO" id="GO:0006260">
    <property type="term" value="P:DNA replication"/>
    <property type="evidence" value="ECO:0007669"/>
    <property type="project" value="UniProtKB-KW"/>
</dbReference>
<feature type="active site" description="Nucleophile; Schiff-base intermediate with DNA; for 5'-dRP lyase activity" evidence="15">
    <location>
        <position position="474"/>
    </location>
</feature>
<name>K2RAR7_MACPH</name>
<feature type="domain" description="BRCT" evidence="17">
    <location>
        <begin position="159"/>
        <end position="255"/>
    </location>
</feature>
<keyword evidence="5" id="KW-0237">DNA synthesis</keyword>
<evidence type="ECO:0000256" key="1">
    <source>
        <dbReference type="ARBA" id="ARBA00001936"/>
    </source>
</evidence>
<evidence type="ECO:0000313" key="18">
    <source>
        <dbReference type="EMBL" id="EKG19556.1"/>
    </source>
</evidence>
<dbReference type="VEuPathDB" id="FungiDB:MPH_03420"/>
<dbReference type="PANTHER" id="PTHR11276">
    <property type="entry name" value="DNA POLYMERASE TYPE-X FAMILY MEMBER"/>
    <property type="match status" value="1"/>
</dbReference>
<dbReference type="Gene3D" id="1.10.150.110">
    <property type="entry name" value="DNA polymerase beta, N-terminal domain-like"/>
    <property type="match status" value="1"/>
</dbReference>
<keyword evidence="6" id="KW-0808">Transferase</keyword>
<dbReference type="SMART" id="SM00483">
    <property type="entry name" value="POLXc"/>
    <property type="match status" value="1"/>
</dbReference>
<dbReference type="AlphaFoldDB" id="K2RAR7"/>
<dbReference type="InParanoid" id="K2RAR7"/>
<dbReference type="InterPro" id="IPR002054">
    <property type="entry name" value="DNA-dir_DNA_pol_X"/>
</dbReference>
<feature type="compositionally biased region" description="Polar residues" evidence="16">
    <location>
        <begin position="305"/>
        <end position="332"/>
    </location>
</feature>
<protein>
    <recommendedName>
        <fullName evidence="4">DNA polymerase lambda</fullName>
        <ecNumber evidence="3">2.7.7.7</ecNumber>
    </recommendedName>
</protein>
<dbReference type="EMBL" id="AHHD01000163">
    <property type="protein sequence ID" value="EKG19556.1"/>
    <property type="molecule type" value="Genomic_DNA"/>
</dbReference>
<dbReference type="Pfam" id="PF14792">
    <property type="entry name" value="DNA_pol_B_palm"/>
    <property type="match status" value="1"/>
</dbReference>
<evidence type="ECO:0000256" key="8">
    <source>
        <dbReference type="ARBA" id="ARBA00022705"/>
    </source>
</evidence>
<comment type="catalytic activity">
    <reaction evidence="14">
        <text>DNA(n) + a 2'-deoxyribonucleoside 5'-triphosphate = DNA(n+1) + diphosphate</text>
        <dbReference type="Rhea" id="RHEA:22508"/>
        <dbReference type="Rhea" id="RHEA-COMP:17339"/>
        <dbReference type="Rhea" id="RHEA-COMP:17340"/>
        <dbReference type="ChEBI" id="CHEBI:33019"/>
        <dbReference type="ChEBI" id="CHEBI:61560"/>
        <dbReference type="ChEBI" id="CHEBI:173112"/>
        <dbReference type="EC" id="2.7.7.7"/>
    </reaction>
</comment>
<evidence type="ECO:0000256" key="15">
    <source>
        <dbReference type="PIRSR" id="PIRSR622312-50"/>
    </source>
</evidence>
<dbReference type="InterPro" id="IPR043519">
    <property type="entry name" value="NT_sf"/>
</dbReference>
<dbReference type="Gene3D" id="1.10.150.20">
    <property type="entry name" value="5' to 3' exonuclease, C-terminal subdomain"/>
    <property type="match status" value="1"/>
</dbReference>
<dbReference type="SUPFAM" id="SSF47802">
    <property type="entry name" value="DNA polymerase beta, N-terminal domain-like"/>
    <property type="match status" value="1"/>
</dbReference>
<feature type="region of interest" description="Disordered" evidence="16">
    <location>
        <begin position="287"/>
        <end position="336"/>
    </location>
</feature>
<dbReference type="Pfam" id="PF14791">
    <property type="entry name" value="DNA_pol_B_thumb"/>
    <property type="match status" value="1"/>
</dbReference>
<dbReference type="InterPro" id="IPR001357">
    <property type="entry name" value="BRCT_dom"/>
</dbReference>
<evidence type="ECO:0000256" key="16">
    <source>
        <dbReference type="SAM" id="MobiDB-lite"/>
    </source>
</evidence>
<comment type="cofactor">
    <cofactor evidence="1">
        <name>Mn(2+)</name>
        <dbReference type="ChEBI" id="CHEBI:29035"/>
    </cofactor>
</comment>
<keyword evidence="7" id="KW-0548">Nucleotidyltransferase</keyword>
<evidence type="ECO:0000256" key="12">
    <source>
        <dbReference type="ARBA" id="ARBA00023204"/>
    </source>
</evidence>
<sequence length="749" mass="84011">MEEYPPFPNGKEHFFNALSALDDDEADQLPDEGRLASQHKLNSARPKIALAHAQQQALRLASTSSGTPSPRRVPELRQGRPALGRALSAPSSQPVEADEVDETNVVLYSPRNSALSPLLPRSKYDMPLTMARPALAELAQLPRAPGKKKKATKIKLVPEYNRIFKDRVFFFFPNNDTNGARRMRITKALEYGATWVVEWCDDVTHVVLDKSVSFGHLKKYLKVDALPEDVVVVNEIYPADCIMYKALIDHKQPHYQVPGYEMAFPKAQDKDHQPSAIGLAERLQLKPSGKGTAAAQLATAPRPGESNSELMQQHLPSENPQASSEPKQQPCHQPSGVYNDALEEIISGTKNTEYIPLDIEDGDLSLQTSDIDDTETEDARPKKIAKTSFNRDVGTPDQFQCMNKNDGMTKDTNPNARTIEILTEMGNYYEQTKDEWRSRAYRKAVSTLQKQERRIITKDQALLLPFVGDRLAVKIEEIVWTNRLRRLENARMEPGDEALQNFLKIYGVGLSKARKWVMAGLRTLQDLEEYKIPLTPAQQVGMAHYEDFNTRIPREEVSKHADVVRDALQAIDPKFTATVSGSYRRGAQTSGDIDILISCPGVDLARLQVVVFDELVPKLTATGFLKVALASHTGGDSGSGTKWHGASALPVLDGQGKEVWRRIDLLLVPDSQLGAALIYFTGNDIFNRSIRLLASRKGMRLNQRGLFRDVMRDRRREKVTDGELVEGRDERRIFEILGVPWRPPEHRIC</sequence>
<reference evidence="18 19" key="1">
    <citation type="journal article" date="2012" name="BMC Genomics">
        <title>Tools to kill: Genome of one of the most destructive plant pathogenic fungi Macrophomina phaseolina.</title>
        <authorList>
            <person name="Islam M.S."/>
            <person name="Haque M.S."/>
            <person name="Islam M.M."/>
            <person name="Emdad E.M."/>
            <person name="Halim A."/>
            <person name="Hossen Q.M.M."/>
            <person name="Hossain M.Z."/>
            <person name="Ahmed B."/>
            <person name="Rahim S."/>
            <person name="Rahman M.S."/>
            <person name="Alam M.M."/>
            <person name="Hou S."/>
            <person name="Wan X."/>
            <person name="Saito J.A."/>
            <person name="Alam M."/>
        </authorList>
    </citation>
    <scope>NUCLEOTIDE SEQUENCE [LARGE SCALE GENOMIC DNA]</scope>
    <source>
        <strain evidence="18 19">MS6</strain>
    </source>
</reference>
<dbReference type="GO" id="GO:0016829">
    <property type="term" value="F:lyase activity"/>
    <property type="evidence" value="ECO:0007669"/>
    <property type="project" value="UniProtKB-KW"/>
</dbReference>
<dbReference type="Gene3D" id="3.40.50.10190">
    <property type="entry name" value="BRCT domain"/>
    <property type="match status" value="1"/>
</dbReference>
<keyword evidence="10" id="KW-0239">DNA-directed DNA polymerase</keyword>
<keyword evidence="13" id="KW-0456">Lyase</keyword>
<keyword evidence="9" id="KW-0227">DNA damage</keyword>
<feature type="region of interest" description="Disordered" evidence="16">
    <location>
        <begin position="60"/>
        <end position="79"/>
    </location>
</feature>
<dbReference type="FunFam" id="3.30.210.10:FF:000001">
    <property type="entry name" value="DNA polymerase lambda"/>
    <property type="match status" value="1"/>
</dbReference>
<evidence type="ECO:0000256" key="5">
    <source>
        <dbReference type="ARBA" id="ARBA00022634"/>
    </source>
</evidence>
<evidence type="ECO:0000256" key="6">
    <source>
        <dbReference type="ARBA" id="ARBA00022679"/>
    </source>
</evidence>
<evidence type="ECO:0000256" key="2">
    <source>
        <dbReference type="ARBA" id="ARBA00008323"/>
    </source>
</evidence>
<evidence type="ECO:0000256" key="13">
    <source>
        <dbReference type="ARBA" id="ARBA00023239"/>
    </source>
</evidence>
<dbReference type="PROSITE" id="PS50172">
    <property type="entry name" value="BRCT"/>
    <property type="match status" value="1"/>
</dbReference>
<dbReference type="SUPFAM" id="SSF52113">
    <property type="entry name" value="BRCT domain"/>
    <property type="match status" value="1"/>
</dbReference>
<dbReference type="SUPFAM" id="SSF81585">
    <property type="entry name" value="PsbU/PolX domain-like"/>
    <property type="match status" value="1"/>
</dbReference>
<dbReference type="EC" id="2.7.7.7" evidence="3"/>
<evidence type="ECO:0000256" key="9">
    <source>
        <dbReference type="ARBA" id="ARBA00022763"/>
    </source>
</evidence>
<dbReference type="InterPro" id="IPR019843">
    <property type="entry name" value="DNA_pol-X_BS"/>
</dbReference>
<dbReference type="InterPro" id="IPR022312">
    <property type="entry name" value="DNA_pol_X"/>
</dbReference>
<dbReference type="GO" id="GO:0005634">
    <property type="term" value="C:nucleus"/>
    <property type="evidence" value="ECO:0007669"/>
    <property type="project" value="TreeGrafter"/>
</dbReference>
<evidence type="ECO:0000259" key="17">
    <source>
        <dbReference type="PROSITE" id="PS50172"/>
    </source>
</evidence>
<dbReference type="eggNOG" id="KOG2534">
    <property type="taxonomic scope" value="Eukaryota"/>
</dbReference>
<keyword evidence="8" id="KW-0235">DNA replication</keyword>
<gene>
    <name evidence="18" type="ORF">MPH_03420</name>
</gene>
<dbReference type="Proteomes" id="UP000007129">
    <property type="component" value="Unassembled WGS sequence"/>
</dbReference>
<evidence type="ECO:0000256" key="3">
    <source>
        <dbReference type="ARBA" id="ARBA00012417"/>
    </source>
</evidence>
<comment type="caution">
    <text evidence="18">The sequence shown here is derived from an EMBL/GenBank/DDBJ whole genome shotgun (WGS) entry which is preliminary data.</text>
</comment>
<comment type="similarity">
    <text evidence="2">Belongs to the DNA polymerase type-X family.</text>
</comment>
<dbReference type="SUPFAM" id="SSF81301">
    <property type="entry name" value="Nucleotidyltransferase"/>
    <property type="match status" value="1"/>
</dbReference>
<dbReference type="GO" id="GO:0003887">
    <property type="term" value="F:DNA-directed DNA polymerase activity"/>
    <property type="evidence" value="ECO:0007669"/>
    <property type="project" value="UniProtKB-KW"/>
</dbReference>
<accession>K2RAR7</accession>
<dbReference type="OrthoDB" id="205514at2759"/>
<evidence type="ECO:0000256" key="14">
    <source>
        <dbReference type="ARBA" id="ARBA00049244"/>
    </source>
</evidence>
<evidence type="ECO:0000256" key="7">
    <source>
        <dbReference type="ARBA" id="ARBA00022695"/>
    </source>
</evidence>
<dbReference type="InterPro" id="IPR018944">
    <property type="entry name" value="DNA_pol_lambd_fingers_domain"/>
</dbReference>
<dbReference type="GO" id="GO:0006303">
    <property type="term" value="P:double-strand break repair via nonhomologous end joining"/>
    <property type="evidence" value="ECO:0007669"/>
    <property type="project" value="TreeGrafter"/>
</dbReference>
<dbReference type="PROSITE" id="PS00522">
    <property type="entry name" value="DNA_POLYMERASE_X"/>
    <property type="match status" value="1"/>
</dbReference>
<organism evidence="18 19">
    <name type="scientific">Macrophomina phaseolina (strain MS6)</name>
    <name type="common">Charcoal rot fungus</name>
    <dbReference type="NCBI Taxonomy" id="1126212"/>
    <lineage>
        <taxon>Eukaryota</taxon>
        <taxon>Fungi</taxon>
        <taxon>Dikarya</taxon>
        <taxon>Ascomycota</taxon>
        <taxon>Pezizomycotina</taxon>
        <taxon>Dothideomycetes</taxon>
        <taxon>Dothideomycetes incertae sedis</taxon>
        <taxon>Botryosphaeriales</taxon>
        <taxon>Botryosphaeriaceae</taxon>
        <taxon>Macrophomina</taxon>
    </lineage>
</organism>
<dbReference type="FunFam" id="1.10.150.110:FF:000005">
    <property type="entry name" value="DNA polymerase POL4"/>
    <property type="match status" value="1"/>
</dbReference>
<dbReference type="Gene3D" id="3.30.210.10">
    <property type="entry name" value="DNA polymerase, thumb domain"/>
    <property type="match status" value="1"/>
</dbReference>
<dbReference type="PRINTS" id="PR00870">
    <property type="entry name" value="DNAPOLXBETA"/>
</dbReference>
<dbReference type="InterPro" id="IPR002008">
    <property type="entry name" value="DNA_pol_X_beta-like"/>
</dbReference>
<proteinExistence type="inferred from homology"/>
<dbReference type="InterPro" id="IPR027421">
    <property type="entry name" value="DNA_pol_lamdba_lyase_dom_sf"/>
</dbReference>
<evidence type="ECO:0000256" key="10">
    <source>
        <dbReference type="ARBA" id="ARBA00022932"/>
    </source>
</evidence>
<dbReference type="InterPro" id="IPR010996">
    <property type="entry name" value="HHH_MUS81"/>
</dbReference>
<dbReference type="PANTHER" id="PTHR11276:SF28">
    <property type="entry name" value="DNA POLYMERASE LAMBDA"/>
    <property type="match status" value="1"/>
</dbReference>
<dbReference type="InterPro" id="IPR036420">
    <property type="entry name" value="BRCT_dom_sf"/>
</dbReference>
<dbReference type="InterPro" id="IPR037160">
    <property type="entry name" value="DNA_Pol_thumb_sf"/>
</dbReference>
<dbReference type="Pfam" id="PF14716">
    <property type="entry name" value="HHH_8"/>
    <property type="match status" value="1"/>
</dbReference>
<keyword evidence="11" id="KW-0238">DNA-binding</keyword>